<dbReference type="InterPro" id="IPR000073">
    <property type="entry name" value="AB_hydrolase_1"/>
</dbReference>
<gene>
    <name evidence="2" type="ORF">CEY15_13700</name>
</gene>
<dbReference type="GO" id="GO:0016020">
    <property type="term" value="C:membrane"/>
    <property type="evidence" value="ECO:0007669"/>
    <property type="project" value="TreeGrafter"/>
</dbReference>
<keyword evidence="3" id="KW-1185">Reference proteome</keyword>
<protein>
    <submittedName>
        <fullName evidence="2">Alpha/beta hydrolase</fullName>
    </submittedName>
</protein>
<dbReference type="PANTHER" id="PTHR43798:SF33">
    <property type="entry name" value="HYDROLASE, PUTATIVE (AFU_ORTHOLOGUE AFUA_2G14860)-RELATED"/>
    <property type="match status" value="1"/>
</dbReference>
<evidence type="ECO:0000313" key="3">
    <source>
        <dbReference type="Proteomes" id="UP000218810"/>
    </source>
</evidence>
<evidence type="ECO:0000259" key="1">
    <source>
        <dbReference type="Pfam" id="PF00561"/>
    </source>
</evidence>
<reference evidence="3" key="1">
    <citation type="submission" date="2017-09" db="EMBL/GenBank/DDBJ databases">
        <authorList>
            <person name="Zhang Y."/>
            <person name="Huang X."/>
            <person name="Liu J."/>
            <person name="Lu L."/>
            <person name="Peng K."/>
        </authorList>
    </citation>
    <scope>NUCLEOTIDE SEQUENCE [LARGE SCALE GENOMIC DNA]</scope>
    <source>
        <strain evidence="3">S-XJ-1</strain>
    </source>
</reference>
<evidence type="ECO:0000313" key="2">
    <source>
        <dbReference type="EMBL" id="PAY22432.1"/>
    </source>
</evidence>
<proteinExistence type="predicted"/>
<dbReference type="PRINTS" id="PR00412">
    <property type="entry name" value="EPOXHYDRLASE"/>
</dbReference>
<dbReference type="Proteomes" id="UP000218810">
    <property type="component" value="Unassembled WGS sequence"/>
</dbReference>
<dbReference type="InterPro" id="IPR050266">
    <property type="entry name" value="AB_hydrolase_sf"/>
</dbReference>
<organism evidence="2 3">
    <name type="scientific">Dietzia natronolimnaea</name>
    <dbReference type="NCBI Taxonomy" id="161920"/>
    <lineage>
        <taxon>Bacteria</taxon>
        <taxon>Bacillati</taxon>
        <taxon>Actinomycetota</taxon>
        <taxon>Actinomycetes</taxon>
        <taxon>Mycobacteriales</taxon>
        <taxon>Dietziaceae</taxon>
        <taxon>Dietzia</taxon>
    </lineage>
</organism>
<dbReference type="InterPro" id="IPR029058">
    <property type="entry name" value="AB_hydrolase_fold"/>
</dbReference>
<dbReference type="InterPro" id="IPR000639">
    <property type="entry name" value="Epox_hydrolase-like"/>
</dbReference>
<dbReference type="GO" id="GO:0016787">
    <property type="term" value="F:hydrolase activity"/>
    <property type="evidence" value="ECO:0007669"/>
    <property type="project" value="UniProtKB-KW"/>
</dbReference>
<dbReference type="PRINTS" id="PR00111">
    <property type="entry name" value="ABHYDROLASE"/>
</dbReference>
<dbReference type="EMBL" id="NTGA01000024">
    <property type="protein sequence ID" value="PAY22432.1"/>
    <property type="molecule type" value="Genomic_DNA"/>
</dbReference>
<sequence length="283" mass="31712">MEQVVDQHAIINGHRVAHGVHGAGEPVVLVHGTPSSSYIWRNVVPRLVDAGYRVHVFDLLGYGLSERPRDPAVDTSITGQVAVLAELLDLWRLDTFHLVAHDIGGGVAQRFGVRSIERLRTLTLIDVVSFDSYPSERTRQQMADGLEVLAKKPDDEHREHFRKWLLSTHSDPSGFDPEALRIYVDLISGPIGQPSLFQHQVAHYEPVHTMEISDQLDTLGRVPVQMIWGADDTWQVIEHAHRLQRAIPGSGLHVIERCGHFAPEERPTEVAAAVLEFLEQNRS</sequence>
<dbReference type="AlphaFoldDB" id="A0A2A2WMM1"/>
<comment type="caution">
    <text evidence="2">The sequence shown here is derived from an EMBL/GenBank/DDBJ whole genome shotgun (WGS) entry which is preliminary data.</text>
</comment>
<dbReference type="Pfam" id="PF00561">
    <property type="entry name" value="Abhydrolase_1"/>
    <property type="match status" value="1"/>
</dbReference>
<feature type="domain" description="AB hydrolase-1" evidence="1">
    <location>
        <begin position="26"/>
        <end position="267"/>
    </location>
</feature>
<dbReference type="SUPFAM" id="SSF53474">
    <property type="entry name" value="alpha/beta-Hydrolases"/>
    <property type="match status" value="1"/>
</dbReference>
<dbReference type="OrthoDB" id="334507at2"/>
<accession>A0A2A2WMM1</accession>
<dbReference type="RefSeq" id="WP_095718922.1">
    <property type="nucleotide sequence ID" value="NZ_NTGA01000024.1"/>
</dbReference>
<name>A0A2A2WMM1_9ACTN</name>
<dbReference type="Gene3D" id="3.40.50.1820">
    <property type="entry name" value="alpha/beta hydrolase"/>
    <property type="match status" value="1"/>
</dbReference>
<dbReference type="PANTHER" id="PTHR43798">
    <property type="entry name" value="MONOACYLGLYCEROL LIPASE"/>
    <property type="match status" value="1"/>
</dbReference>
<keyword evidence="2" id="KW-0378">Hydrolase</keyword>